<name>A0ABN8Z1A2_RANTA</name>
<proteinExistence type="predicted"/>
<reference evidence="2" key="1">
    <citation type="submission" date="2023-04" db="EMBL/GenBank/DDBJ databases">
        <authorList>
            <consortium name="ELIXIR-Norway"/>
        </authorList>
    </citation>
    <scope>NUCLEOTIDE SEQUENCE [LARGE SCALE GENOMIC DNA]</scope>
</reference>
<feature type="chain" id="PRO_5045039969" evidence="1">
    <location>
        <begin position="25"/>
        <end position="109"/>
    </location>
</feature>
<sequence length="109" mass="11640">MSWVSWHWGGYLGYSLCPWHWTSTCPTCGTSSVADLQSGSGVQSTFLGTSGTGIEWPGSCLFTFAAVGSCWLRGIPPLAPGFHCPRQGLSRTHSCTIQGQEDQGSVLDI</sequence>
<gene>
    <name evidence="2" type="ORF">MRATA1EN1_LOCUS16142</name>
</gene>
<keyword evidence="1" id="KW-0732">Signal</keyword>
<evidence type="ECO:0000256" key="1">
    <source>
        <dbReference type="SAM" id="SignalP"/>
    </source>
</evidence>
<dbReference type="Proteomes" id="UP001176941">
    <property type="component" value="Chromosome 26"/>
</dbReference>
<evidence type="ECO:0000313" key="2">
    <source>
        <dbReference type="EMBL" id="CAI9167180.1"/>
    </source>
</evidence>
<keyword evidence="3" id="KW-1185">Reference proteome</keyword>
<dbReference type="EMBL" id="OX459962">
    <property type="protein sequence ID" value="CAI9167180.1"/>
    <property type="molecule type" value="Genomic_DNA"/>
</dbReference>
<protein>
    <submittedName>
        <fullName evidence="2">Uncharacterized protein</fullName>
    </submittedName>
</protein>
<evidence type="ECO:0000313" key="3">
    <source>
        <dbReference type="Proteomes" id="UP001176941"/>
    </source>
</evidence>
<organism evidence="2 3">
    <name type="scientific">Rangifer tarandus platyrhynchus</name>
    <name type="common">Svalbard reindeer</name>
    <dbReference type="NCBI Taxonomy" id="3082113"/>
    <lineage>
        <taxon>Eukaryota</taxon>
        <taxon>Metazoa</taxon>
        <taxon>Chordata</taxon>
        <taxon>Craniata</taxon>
        <taxon>Vertebrata</taxon>
        <taxon>Euteleostomi</taxon>
        <taxon>Mammalia</taxon>
        <taxon>Eutheria</taxon>
        <taxon>Laurasiatheria</taxon>
        <taxon>Artiodactyla</taxon>
        <taxon>Ruminantia</taxon>
        <taxon>Pecora</taxon>
        <taxon>Cervidae</taxon>
        <taxon>Odocoileinae</taxon>
        <taxon>Rangifer</taxon>
    </lineage>
</organism>
<accession>A0ABN8Z1A2</accession>
<feature type="signal peptide" evidence="1">
    <location>
        <begin position="1"/>
        <end position="24"/>
    </location>
</feature>